<feature type="non-terminal residue" evidence="7">
    <location>
        <position position="1"/>
    </location>
</feature>
<feature type="transmembrane region" description="Helical" evidence="6">
    <location>
        <begin position="27"/>
        <end position="47"/>
    </location>
</feature>
<feature type="transmembrane region" description="Helical" evidence="6">
    <location>
        <begin position="350"/>
        <end position="374"/>
    </location>
</feature>
<name>A0A0L1IUY8_ASPN3</name>
<sequence length="457" mass="50017">DGKERILLDFVEGDKENPFNWDPRYKAFISVLLCLMTLFIGLATTAYSSGIDRMTKDLGVSTILGQLGLFTFNFTCALAPLFLAPFCELAGRRVIYVGAYICFGLMFIGLALGKNIATILVCRALLGLFGCVGTILVGGTFGDIFSYIAILGTVGAPIYAGFIDQALGWRWVEGIQGLANIPLAIVCFFCLRETRGSVALGKRADLIRRQTGDERYVAATDLEAPDIKTMLYNSSIKAGKMLVTEPVVFAFGLWIAFAWFLAFLFLSVIPITFQEKKGWGEGVSGLPYISLCLGTTIGFGLNFLQIRKYNSIVAQNGTAPPEARLYGALFGAVWLPVGLFIYSFTQYAFLHWIGPFIALVLITIGIFFIFESCYSFTSDCYGESSSSAIAGQGFMRNTLGAVSPLFASQFFHNVGSQYAGLILALVATFLTFIPYVLFWWGPALRKRSRLASTNTGF</sequence>
<proteinExistence type="inferred from homology"/>
<evidence type="ECO:0000313" key="8">
    <source>
        <dbReference type="Proteomes" id="UP000037505"/>
    </source>
</evidence>
<keyword evidence="8" id="KW-1185">Reference proteome</keyword>
<feature type="transmembrane region" description="Helical" evidence="6">
    <location>
        <begin position="247"/>
        <end position="273"/>
    </location>
</feature>
<dbReference type="PANTHER" id="PTHR23502">
    <property type="entry name" value="MAJOR FACILITATOR SUPERFAMILY"/>
    <property type="match status" value="1"/>
</dbReference>
<feature type="transmembrane region" description="Helical" evidence="6">
    <location>
        <begin position="144"/>
        <end position="162"/>
    </location>
</feature>
<feature type="transmembrane region" description="Helical" evidence="6">
    <location>
        <begin position="325"/>
        <end position="344"/>
    </location>
</feature>
<dbReference type="GO" id="GO:0022857">
    <property type="term" value="F:transmembrane transporter activity"/>
    <property type="evidence" value="ECO:0007669"/>
    <property type="project" value="InterPro"/>
</dbReference>
<dbReference type="Pfam" id="PF07690">
    <property type="entry name" value="MFS_1"/>
    <property type="match status" value="1"/>
</dbReference>
<dbReference type="FunFam" id="1.20.1250.20:FF:000082">
    <property type="entry name" value="MFS multidrug transporter, putative"/>
    <property type="match status" value="1"/>
</dbReference>
<dbReference type="InterPro" id="IPR036259">
    <property type="entry name" value="MFS_trans_sf"/>
</dbReference>
<evidence type="ECO:0008006" key="9">
    <source>
        <dbReference type="Google" id="ProtNLM"/>
    </source>
</evidence>
<organism evidence="7 8">
    <name type="scientific">Aspergillus nomiae NRRL (strain ATCC 15546 / NRRL 13137 / CBS 260.88 / M93)</name>
    <dbReference type="NCBI Taxonomy" id="1509407"/>
    <lineage>
        <taxon>Eukaryota</taxon>
        <taxon>Fungi</taxon>
        <taxon>Dikarya</taxon>
        <taxon>Ascomycota</taxon>
        <taxon>Pezizomycotina</taxon>
        <taxon>Eurotiomycetes</taxon>
        <taxon>Eurotiomycetidae</taxon>
        <taxon>Eurotiales</taxon>
        <taxon>Aspergillaceae</taxon>
        <taxon>Aspergillus</taxon>
        <taxon>Aspergillus subgen. Circumdati</taxon>
    </lineage>
</organism>
<comment type="similarity">
    <text evidence="2">Belongs to the major facilitator superfamily.</text>
</comment>
<dbReference type="GeneID" id="26810850"/>
<evidence type="ECO:0000313" key="7">
    <source>
        <dbReference type="EMBL" id="KNG83235.1"/>
    </source>
</evidence>
<evidence type="ECO:0000256" key="1">
    <source>
        <dbReference type="ARBA" id="ARBA00004651"/>
    </source>
</evidence>
<keyword evidence="5 6" id="KW-0472">Membrane</keyword>
<dbReference type="GO" id="GO:0005886">
    <property type="term" value="C:plasma membrane"/>
    <property type="evidence" value="ECO:0007669"/>
    <property type="project" value="UniProtKB-SubCell"/>
</dbReference>
<dbReference type="EMBL" id="JNOM01000282">
    <property type="protein sequence ID" value="KNG83235.1"/>
    <property type="molecule type" value="Genomic_DNA"/>
</dbReference>
<dbReference type="STRING" id="1509407.A0A0L1IUY8"/>
<dbReference type="Gene3D" id="1.20.1250.20">
    <property type="entry name" value="MFS general substrate transporter like domains"/>
    <property type="match status" value="1"/>
</dbReference>
<keyword evidence="4 6" id="KW-1133">Transmembrane helix</keyword>
<feature type="transmembrane region" description="Helical" evidence="6">
    <location>
        <begin position="94"/>
        <end position="113"/>
    </location>
</feature>
<evidence type="ECO:0000256" key="6">
    <source>
        <dbReference type="SAM" id="Phobius"/>
    </source>
</evidence>
<feature type="transmembrane region" description="Helical" evidence="6">
    <location>
        <begin position="418"/>
        <end position="440"/>
    </location>
</feature>
<evidence type="ECO:0000256" key="4">
    <source>
        <dbReference type="ARBA" id="ARBA00022989"/>
    </source>
</evidence>
<accession>A0A0L1IUY8</accession>
<protein>
    <recommendedName>
        <fullName evidence="9">MFS transporter</fullName>
    </recommendedName>
</protein>
<keyword evidence="3 6" id="KW-0812">Transmembrane</keyword>
<dbReference type="InterPro" id="IPR011701">
    <property type="entry name" value="MFS"/>
</dbReference>
<feature type="transmembrane region" description="Helical" evidence="6">
    <location>
        <begin position="285"/>
        <end position="304"/>
    </location>
</feature>
<dbReference type="RefSeq" id="XP_015404158.1">
    <property type="nucleotide sequence ID" value="XM_015554302.1"/>
</dbReference>
<dbReference type="Proteomes" id="UP000037505">
    <property type="component" value="Unassembled WGS sequence"/>
</dbReference>
<feature type="transmembrane region" description="Helical" evidence="6">
    <location>
        <begin position="59"/>
        <end position="82"/>
    </location>
</feature>
<evidence type="ECO:0000256" key="2">
    <source>
        <dbReference type="ARBA" id="ARBA00008335"/>
    </source>
</evidence>
<reference evidence="7 8" key="1">
    <citation type="submission" date="2014-06" db="EMBL/GenBank/DDBJ databases">
        <title>The Genome of the Aflatoxigenic Filamentous Fungus Aspergillus nomius.</title>
        <authorList>
            <person name="Moore M.G."/>
            <person name="Shannon B.M."/>
            <person name="Brian M.M."/>
        </authorList>
    </citation>
    <scope>NUCLEOTIDE SEQUENCE [LARGE SCALE GENOMIC DNA]</scope>
    <source>
        <strain evidence="7 8">NRRL 13137</strain>
    </source>
</reference>
<gene>
    <name evidence="7" type="ORF">ANOM_009046</name>
</gene>
<dbReference type="SUPFAM" id="SSF103473">
    <property type="entry name" value="MFS general substrate transporter"/>
    <property type="match status" value="1"/>
</dbReference>
<comment type="caution">
    <text evidence="7">The sequence shown here is derived from an EMBL/GenBank/DDBJ whole genome shotgun (WGS) entry which is preliminary data.</text>
</comment>
<dbReference type="PANTHER" id="PTHR23502:SF45">
    <property type="entry name" value="MAJOR FACILITATOR SUPERFAMILY (MFS) PROFILE DOMAIN-CONTAINING PROTEIN"/>
    <property type="match status" value="1"/>
</dbReference>
<dbReference type="OrthoDB" id="4050368at2759"/>
<comment type="subcellular location">
    <subcellularLocation>
        <location evidence="1">Cell membrane</location>
        <topology evidence="1">Multi-pass membrane protein</topology>
    </subcellularLocation>
</comment>
<evidence type="ECO:0000256" key="5">
    <source>
        <dbReference type="ARBA" id="ARBA00023136"/>
    </source>
</evidence>
<evidence type="ECO:0000256" key="3">
    <source>
        <dbReference type="ARBA" id="ARBA00022692"/>
    </source>
</evidence>
<dbReference type="AlphaFoldDB" id="A0A0L1IUY8"/>
<feature type="transmembrane region" description="Helical" evidence="6">
    <location>
        <begin position="120"/>
        <end position="138"/>
    </location>
</feature>